<dbReference type="RefSeq" id="WP_243556558.1">
    <property type="nucleotide sequence ID" value="NZ_CP094528.1"/>
</dbReference>
<evidence type="ECO:0000313" key="3">
    <source>
        <dbReference type="Proteomes" id="UP000832097"/>
    </source>
</evidence>
<feature type="region of interest" description="Disordered" evidence="1">
    <location>
        <begin position="400"/>
        <end position="445"/>
    </location>
</feature>
<feature type="region of interest" description="Disordered" evidence="1">
    <location>
        <begin position="276"/>
        <end position="300"/>
    </location>
</feature>
<name>A0ABY4BZE5_9MICO</name>
<keyword evidence="3" id="KW-1185">Reference proteome</keyword>
<proteinExistence type="predicted"/>
<evidence type="ECO:0000256" key="1">
    <source>
        <dbReference type="SAM" id="MobiDB-lite"/>
    </source>
</evidence>
<dbReference type="EMBL" id="CP094528">
    <property type="protein sequence ID" value="UOE44615.1"/>
    <property type="molecule type" value="Genomic_DNA"/>
</dbReference>
<sequence>MTEIIRAGSAHEFLALVPAIAGYRPERSLVCVAFRGNRTAGLLRLDLPTRIADHDSVAGQVIGTLCRMPGVDALVPVVYTSSGYASTRARREQRLLDRILRDAEDAGFEVRDALRVARDGWGSVLDSETPESGHPLALIEPAGRARGATAARIADGAVLPRSDARYRRAVGEAIDTFAELGRRDAFGRHGTGRRLEAALDALGESADPVVLVEQLARVRLEADGEPPEALLIGWLVHLAEVPRYRDAMMLQFAFGALAGEAAFEFGLDGLDAEPRGRYDDDVDEQAEGASGPDRSSPLGDPMPARLLLGLSTVRPDVDRVERALAVLRLALAHVEPARRAGLACMAAWLSWALGRGSAAAVFLDLADRGDPGCTMAGLLRTFFGTGALPEWAFHDELDPRDASRHDRSAAGAAVPDTTADGPTADGPTADGPGAPDVGARGLSAR</sequence>
<protein>
    <submittedName>
        <fullName evidence="2">DUF4192 domain-containing protein</fullName>
    </submittedName>
</protein>
<accession>A0ABY4BZE5</accession>
<evidence type="ECO:0000313" key="2">
    <source>
        <dbReference type="EMBL" id="UOE44615.1"/>
    </source>
</evidence>
<dbReference type="InterPro" id="IPR025447">
    <property type="entry name" value="DUF4192"/>
</dbReference>
<dbReference type="Pfam" id="PF13830">
    <property type="entry name" value="DUF4192"/>
    <property type="match status" value="2"/>
</dbReference>
<gene>
    <name evidence="2" type="ORF">MTO99_02140</name>
</gene>
<dbReference type="Proteomes" id="UP000832097">
    <property type="component" value="Chromosome"/>
</dbReference>
<organism evidence="2 3">
    <name type="scientific">Agromyces larvae</name>
    <dbReference type="NCBI Taxonomy" id="2929802"/>
    <lineage>
        <taxon>Bacteria</taxon>
        <taxon>Bacillati</taxon>
        <taxon>Actinomycetota</taxon>
        <taxon>Actinomycetes</taxon>
        <taxon>Micrococcales</taxon>
        <taxon>Microbacteriaceae</taxon>
        <taxon>Agromyces</taxon>
    </lineage>
</organism>
<reference evidence="2 3" key="1">
    <citation type="submission" date="2022-03" db="EMBL/GenBank/DDBJ databases">
        <title>Mucilaginibacter sp. isolated from the gut of Protaetia brevitarsis seulensis larvae.</title>
        <authorList>
            <person name="Won M."/>
            <person name="Kim S.-J."/>
            <person name="Kwon S.-W."/>
        </authorList>
    </citation>
    <scope>NUCLEOTIDE SEQUENCE [LARGE SCALE GENOMIC DNA]</scope>
    <source>
        <strain evidence="2 3">CFWR-12</strain>
    </source>
</reference>